<evidence type="ECO:0000256" key="2">
    <source>
        <dbReference type="ARBA" id="ARBA00007613"/>
    </source>
</evidence>
<dbReference type="Pfam" id="PF02321">
    <property type="entry name" value="OEP"/>
    <property type="match status" value="1"/>
</dbReference>
<keyword evidence="3" id="KW-0813">Transport</keyword>
<keyword evidence="7" id="KW-0998">Cell outer membrane</keyword>
<accession>A0ABU1WTP9</accession>
<evidence type="ECO:0000256" key="3">
    <source>
        <dbReference type="ARBA" id="ARBA00022448"/>
    </source>
</evidence>
<name>A0ABU1WTP9_9BURK</name>
<evidence type="ECO:0000256" key="7">
    <source>
        <dbReference type="ARBA" id="ARBA00023237"/>
    </source>
</evidence>
<evidence type="ECO:0000256" key="6">
    <source>
        <dbReference type="ARBA" id="ARBA00023136"/>
    </source>
</evidence>
<comment type="caution">
    <text evidence="9">The sequence shown here is derived from an EMBL/GenBank/DDBJ whole genome shotgun (WGS) entry which is preliminary data.</text>
</comment>
<dbReference type="InterPro" id="IPR051906">
    <property type="entry name" value="TolC-like"/>
</dbReference>
<evidence type="ECO:0000256" key="8">
    <source>
        <dbReference type="SAM" id="SignalP"/>
    </source>
</evidence>
<sequence length="622" mass="68660">MPIKTFALAPVVLLVLTGCAITPKPLSQADVQGRVAQDNEAIYKNQEVPTKPIDFNEALARALKYNLDYRLKLMESAVARGLADVSRYDMMPSLLASAGYTRRNNSAGTTSYNVITGLDIPGDPTSSQERERRTAGIEFSWNVLDFGLSYYRANQQADQVLIAEERRRRVTQMIAQDVRSAYWRAVGAQRLQKQTEQLIERTRAGLERSKQAEREGVMPPSAALNYQRQMLDALDVLANRRQELNYAKRELAALMNVPPNTPFELVADVEPPLVSVPANVTQLEEMALLQRSELREQDYEKRITENERKRQILALLPNLNFTVAAQHDSNRFLFNNQWADSGAQMSVNLLRLLAIPSINKTQDAQVALSDARRRALAMAIITQVRVSVERYNMAVQDLQVARESSAVDQRLLNFSQANLVARTESELDLVRAEVRALNSDYQRHLAYAAAQTAFGRMFNTLGVNVLPDNLQDLSLPELTQRLDGFLTTTLNDTFPPLPDAPVKTLPRVSVNVELPAGTPNAAAAQASVRQALARNQVSLDEAGKPAGAALSMRVDMAPAANGPRRVTAVMRMVDAKGTEVGTSTYASTLPNQSNPRALIAFAEAAAVANLASISGWLHKMTP</sequence>
<dbReference type="PANTHER" id="PTHR30026:SF20">
    <property type="entry name" value="OUTER MEMBRANE PROTEIN TOLC"/>
    <property type="match status" value="1"/>
</dbReference>
<evidence type="ECO:0000256" key="5">
    <source>
        <dbReference type="ARBA" id="ARBA00022692"/>
    </source>
</evidence>
<feature type="chain" id="PRO_5046550265" evidence="8">
    <location>
        <begin position="21"/>
        <end position="622"/>
    </location>
</feature>
<feature type="signal peptide" evidence="8">
    <location>
        <begin position="1"/>
        <end position="20"/>
    </location>
</feature>
<evidence type="ECO:0000313" key="9">
    <source>
        <dbReference type="EMBL" id="MDR7152673.1"/>
    </source>
</evidence>
<evidence type="ECO:0000313" key="10">
    <source>
        <dbReference type="Proteomes" id="UP001265700"/>
    </source>
</evidence>
<proteinExistence type="inferred from homology"/>
<keyword evidence="6" id="KW-0472">Membrane</keyword>
<dbReference type="SUPFAM" id="SSF56954">
    <property type="entry name" value="Outer membrane efflux proteins (OEP)"/>
    <property type="match status" value="1"/>
</dbReference>
<dbReference type="InterPro" id="IPR003423">
    <property type="entry name" value="OMP_efflux"/>
</dbReference>
<organism evidence="9 10">
    <name type="scientific">Hydrogenophaga palleronii</name>
    <dbReference type="NCBI Taxonomy" id="65655"/>
    <lineage>
        <taxon>Bacteria</taxon>
        <taxon>Pseudomonadati</taxon>
        <taxon>Pseudomonadota</taxon>
        <taxon>Betaproteobacteria</taxon>
        <taxon>Burkholderiales</taxon>
        <taxon>Comamonadaceae</taxon>
        <taxon>Hydrogenophaga</taxon>
    </lineage>
</organism>
<keyword evidence="5" id="KW-0812">Transmembrane</keyword>
<dbReference type="EMBL" id="JAVDWU010000013">
    <property type="protein sequence ID" value="MDR7152673.1"/>
    <property type="molecule type" value="Genomic_DNA"/>
</dbReference>
<comment type="subcellular location">
    <subcellularLocation>
        <location evidence="1">Cell outer membrane</location>
    </subcellularLocation>
</comment>
<gene>
    <name evidence="9" type="ORF">J2W49_004651</name>
</gene>
<dbReference type="Proteomes" id="UP001265700">
    <property type="component" value="Unassembled WGS sequence"/>
</dbReference>
<evidence type="ECO:0000256" key="4">
    <source>
        <dbReference type="ARBA" id="ARBA00022452"/>
    </source>
</evidence>
<keyword evidence="8" id="KW-0732">Signal</keyword>
<comment type="similarity">
    <text evidence="2">Belongs to the outer membrane factor (OMF) (TC 1.B.17) family.</text>
</comment>
<dbReference type="Gene3D" id="1.20.1600.10">
    <property type="entry name" value="Outer membrane efflux proteins (OEP)"/>
    <property type="match status" value="1"/>
</dbReference>
<keyword evidence="4" id="KW-1134">Transmembrane beta strand</keyword>
<reference evidence="9 10" key="1">
    <citation type="submission" date="2023-07" db="EMBL/GenBank/DDBJ databases">
        <title>Sorghum-associated microbial communities from plants grown in Nebraska, USA.</title>
        <authorList>
            <person name="Schachtman D."/>
        </authorList>
    </citation>
    <scope>NUCLEOTIDE SEQUENCE [LARGE SCALE GENOMIC DNA]</scope>
    <source>
        <strain evidence="9 10">4249</strain>
    </source>
</reference>
<dbReference type="PROSITE" id="PS51257">
    <property type="entry name" value="PROKAR_LIPOPROTEIN"/>
    <property type="match status" value="1"/>
</dbReference>
<dbReference type="RefSeq" id="WP_310321654.1">
    <property type="nucleotide sequence ID" value="NZ_JAVDWU010000013.1"/>
</dbReference>
<evidence type="ECO:0000256" key="1">
    <source>
        <dbReference type="ARBA" id="ARBA00004442"/>
    </source>
</evidence>
<dbReference type="PANTHER" id="PTHR30026">
    <property type="entry name" value="OUTER MEMBRANE PROTEIN TOLC"/>
    <property type="match status" value="1"/>
</dbReference>
<protein>
    <submittedName>
        <fullName evidence="9">Outer membrane protein TolC</fullName>
    </submittedName>
</protein>
<keyword evidence="10" id="KW-1185">Reference proteome</keyword>